<dbReference type="GO" id="GO:0003676">
    <property type="term" value="F:nucleic acid binding"/>
    <property type="evidence" value="ECO:0007669"/>
    <property type="project" value="InterPro"/>
</dbReference>
<dbReference type="SUPFAM" id="SSF53098">
    <property type="entry name" value="Ribonuclease H-like"/>
    <property type="match status" value="1"/>
</dbReference>
<dbReference type="EMBL" id="JAUUTY010000005">
    <property type="protein sequence ID" value="KAK1627775.1"/>
    <property type="molecule type" value="Genomic_DNA"/>
</dbReference>
<accession>A0AAD8RMY6</accession>
<comment type="caution">
    <text evidence="3">The sequence shown here is derived from an EMBL/GenBank/DDBJ whole genome shotgun (WGS) entry which is preliminary data.</text>
</comment>
<feature type="compositionally biased region" description="Polar residues" evidence="1">
    <location>
        <begin position="276"/>
        <end position="292"/>
    </location>
</feature>
<gene>
    <name evidence="3" type="ORF">QYE76_002090</name>
</gene>
<keyword evidence="4" id="KW-1185">Reference proteome</keyword>
<dbReference type="Proteomes" id="UP001231189">
    <property type="component" value="Unassembled WGS sequence"/>
</dbReference>
<dbReference type="AlphaFoldDB" id="A0AAD8RMY6"/>
<name>A0AAD8RMY6_LOLMU</name>
<evidence type="ECO:0000259" key="2">
    <source>
        <dbReference type="Pfam" id="PF25597"/>
    </source>
</evidence>
<evidence type="ECO:0000313" key="4">
    <source>
        <dbReference type="Proteomes" id="UP001231189"/>
    </source>
</evidence>
<feature type="domain" description="Retroviral polymerase SH3-like" evidence="2">
    <location>
        <begin position="161"/>
        <end position="208"/>
    </location>
</feature>
<dbReference type="Pfam" id="PF25597">
    <property type="entry name" value="SH3_retrovirus"/>
    <property type="match status" value="1"/>
</dbReference>
<dbReference type="InterPro" id="IPR012337">
    <property type="entry name" value="RNaseH-like_sf"/>
</dbReference>
<dbReference type="PANTHER" id="PTHR42648">
    <property type="entry name" value="TRANSPOSASE, PUTATIVE-RELATED"/>
    <property type="match status" value="1"/>
</dbReference>
<dbReference type="InterPro" id="IPR036397">
    <property type="entry name" value="RNaseH_sf"/>
</dbReference>
<feature type="region of interest" description="Disordered" evidence="1">
    <location>
        <begin position="209"/>
        <end position="339"/>
    </location>
</feature>
<evidence type="ECO:0000313" key="3">
    <source>
        <dbReference type="EMBL" id="KAK1627775.1"/>
    </source>
</evidence>
<sequence length="339" mass="37342">MAQSGLVRGLPRVEHADELCEACLAGKQRRLPFPLKARFRAAKPLELVHGDLCGSVSPPTPGGRRYVLLLIDDWSRYMWVELLKTKDEAVRAIVKFQAAAGGVRPQALCHAHGSRRVHGEAVLTAVFILNRSFTRSIDGVMPYEAWHNTKPDVRFLRVFGCVGHVKNVRPHLQKLDDRSVPMVFLGYDVGSKAYRMYYSSTKRLHISRRRVRRGGTLAQEAPGEPPTSSSFTVEYPSYVDRSTTGKKGAAGGHGTVSPMMGSGQSPHVRSTLIAASPSSTTLQNQGGDTVTQGVPERRPSLLGSRVPQLEEERADDDEELHLDVGEEPSTFADAERKDH</sequence>
<dbReference type="Gene3D" id="3.30.420.10">
    <property type="entry name" value="Ribonuclease H-like superfamily/Ribonuclease H"/>
    <property type="match status" value="1"/>
</dbReference>
<reference evidence="3" key="1">
    <citation type="submission" date="2023-07" db="EMBL/GenBank/DDBJ databases">
        <title>A chromosome-level genome assembly of Lolium multiflorum.</title>
        <authorList>
            <person name="Chen Y."/>
            <person name="Copetti D."/>
            <person name="Kolliker R."/>
            <person name="Studer B."/>
        </authorList>
    </citation>
    <scope>NUCLEOTIDE SEQUENCE</scope>
    <source>
        <strain evidence="3">02402/16</strain>
        <tissue evidence="3">Leaf</tissue>
    </source>
</reference>
<dbReference type="PANTHER" id="PTHR42648:SF25">
    <property type="entry name" value="RNA-DIRECTED DNA POLYMERASE"/>
    <property type="match status" value="1"/>
</dbReference>
<dbReference type="InterPro" id="IPR057670">
    <property type="entry name" value="SH3_retrovirus"/>
</dbReference>
<protein>
    <recommendedName>
        <fullName evidence="2">Retroviral polymerase SH3-like domain-containing protein</fullName>
    </recommendedName>
</protein>
<dbReference type="InterPro" id="IPR039537">
    <property type="entry name" value="Retrotran_Ty1/copia-like"/>
</dbReference>
<proteinExistence type="predicted"/>
<evidence type="ECO:0000256" key="1">
    <source>
        <dbReference type="SAM" id="MobiDB-lite"/>
    </source>
</evidence>
<organism evidence="3 4">
    <name type="scientific">Lolium multiflorum</name>
    <name type="common">Italian ryegrass</name>
    <name type="synonym">Lolium perenne subsp. multiflorum</name>
    <dbReference type="NCBI Taxonomy" id="4521"/>
    <lineage>
        <taxon>Eukaryota</taxon>
        <taxon>Viridiplantae</taxon>
        <taxon>Streptophyta</taxon>
        <taxon>Embryophyta</taxon>
        <taxon>Tracheophyta</taxon>
        <taxon>Spermatophyta</taxon>
        <taxon>Magnoliopsida</taxon>
        <taxon>Liliopsida</taxon>
        <taxon>Poales</taxon>
        <taxon>Poaceae</taxon>
        <taxon>BOP clade</taxon>
        <taxon>Pooideae</taxon>
        <taxon>Poodae</taxon>
        <taxon>Poeae</taxon>
        <taxon>Poeae Chloroplast Group 2 (Poeae type)</taxon>
        <taxon>Loliodinae</taxon>
        <taxon>Loliinae</taxon>
        <taxon>Lolium</taxon>
    </lineage>
</organism>